<dbReference type="PANTHER" id="PTHR10638">
    <property type="entry name" value="COPPER AMINE OXIDASE"/>
    <property type="match status" value="1"/>
</dbReference>
<keyword evidence="5" id="KW-0560">Oxidoreductase</keyword>
<keyword evidence="5" id="KW-0479">Metal-binding</keyword>
<keyword evidence="5" id="KW-0186">Copper</keyword>
<dbReference type="GO" id="GO:0009308">
    <property type="term" value="P:amine metabolic process"/>
    <property type="evidence" value="ECO:0007669"/>
    <property type="project" value="UniProtKB-UniRule"/>
</dbReference>
<keyword evidence="3 5" id="KW-0801">TPQ</keyword>
<evidence type="ECO:0000256" key="6">
    <source>
        <dbReference type="SAM" id="MobiDB-lite"/>
    </source>
</evidence>
<keyword evidence="10" id="KW-1185">Reference proteome</keyword>
<sequence length="445" mass="48772">MRKLKLNRLTRNTAVLGACAVLGAGALLAVPAGQAEGASAAPAAPAPACTGDSAITKKLPGGTTWRMCWRNSPIAGLVLSHITYQPRHESKPIEVLGSARLAQINVPYDDGSAEYNDLTYYRLGEGALPIKASDCPGGTVRGFRAAGPIEGAARTVKGLCVTTQPRGFAYHGDSGDVGENPARTDSAQGQDLVVYALHAVGWYHYVTQWNFSDDGTITAKEGATGNLSEDDFNAADGRGWPVGKNGSAKALSHQHSVLWRLDFKPGGSWKTKVEQYDTKTDGTNPEWGYGRLKTGRTQLTKEFAGDNANDRWWRVVASASRNKDGHPRSWELVHNRSDKYSRHAWTRNDVYVSQYKACEEYASDNRRVNSNCLPNVAKYVNGEALTRPVVWVNVGFHHIARDEDQTPMPVHWQGFQIVPRDVTDMSPLTPDRLHRPEFNGHVPRD</sequence>
<dbReference type="EC" id="1.4.3.-" evidence="5"/>
<evidence type="ECO:0000256" key="5">
    <source>
        <dbReference type="RuleBase" id="RU000672"/>
    </source>
</evidence>
<gene>
    <name evidence="9" type="ORF">G5C60_08115</name>
</gene>
<reference evidence="9 10" key="1">
    <citation type="submission" date="2020-02" db="EMBL/GenBank/DDBJ databases">
        <title>Whole-genome analyses of novel actinobacteria.</title>
        <authorList>
            <person name="Sahin N."/>
            <person name="Gencbay T."/>
        </authorList>
    </citation>
    <scope>NUCLEOTIDE SEQUENCE [LARGE SCALE GENOMIC DNA]</scope>
    <source>
        <strain evidence="9 10">HC44</strain>
    </source>
</reference>
<feature type="active site" description="Proton acceptor" evidence="3">
    <location>
        <position position="117"/>
    </location>
</feature>
<feature type="active site" description="Schiff-base intermediate with substrate; via topaquinone" evidence="3">
    <location>
        <position position="203"/>
    </location>
</feature>
<comment type="cofactor">
    <cofactor evidence="5">
        <name>Cu cation</name>
        <dbReference type="ChEBI" id="CHEBI:23378"/>
    </cofactor>
    <text evidence="5">Contains 1 topaquinone per subunit.</text>
</comment>
<comment type="subunit">
    <text evidence="2">Homodimer.</text>
</comment>
<dbReference type="InterPro" id="IPR000269">
    <property type="entry name" value="Cu_amine_oxidase"/>
</dbReference>
<feature type="region of interest" description="Disordered" evidence="6">
    <location>
        <begin position="426"/>
        <end position="445"/>
    </location>
</feature>
<dbReference type="InterPro" id="IPR036460">
    <property type="entry name" value="Cu_amine_oxidase_C_sf"/>
</dbReference>
<evidence type="ECO:0000259" key="8">
    <source>
        <dbReference type="Pfam" id="PF01179"/>
    </source>
</evidence>
<comment type="similarity">
    <text evidence="5">Belongs to the copper/topaquinone oxidase family.</text>
</comment>
<feature type="domain" description="Copper amine oxidase catalytic" evidence="8">
    <location>
        <begin position="64"/>
        <end position="427"/>
    </location>
</feature>
<dbReference type="GO" id="GO:0008131">
    <property type="term" value="F:primary methylamine oxidase activity"/>
    <property type="evidence" value="ECO:0007669"/>
    <property type="project" value="InterPro"/>
</dbReference>
<name>A0A6G4V148_9ACTN</name>
<dbReference type="Gene3D" id="2.70.98.20">
    <property type="entry name" value="Copper amine oxidase, catalytic domain"/>
    <property type="match status" value="1"/>
</dbReference>
<evidence type="ECO:0000313" key="10">
    <source>
        <dbReference type="Proteomes" id="UP000472335"/>
    </source>
</evidence>
<evidence type="ECO:0000256" key="2">
    <source>
        <dbReference type="ARBA" id="ARBA00011738"/>
    </source>
</evidence>
<evidence type="ECO:0000256" key="7">
    <source>
        <dbReference type="SAM" id="SignalP"/>
    </source>
</evidence>
<protein>
    <recommendedName>
        <fullName evidence="5">Amine oxidase</fullName>
        <ecNumber evidence="5">1.4.3.-</ecNumber>
    </recommendedName>
</protein>
<feature type="chain" id="PRO_5038437801" description="Amine oxidase" evidence="7">
    <location>
        <begin position="36"/>
        <end position="445"/>
    </location>
</feature>
<comment type="PTM">
    <text evidence="4 5">Topaquinone (TPQ) is generated by copper-dependent autoxidation of a specific tyrosyl residue.</text>
</comment>
<accession>A0A6G4V148</accession>
<dbReference type="GO" id="GO:0005507">
    <property type="term" value="F:copper ion binding"/>
    <property type="evidence" value="ECO:0007669"/>
    <property type="project" value="InterPro"/>
</dbReference>
<evidence type="ECO:0000313" key="9">
    <source>
        <dbReference type="EMBL" id="NGO07617.1"/>
    </source>
</evidence>
<keyword evidence="7" id="KW-0732">Signal</keyword>
<dbReference type="PANTHER" id="PTHR10638:SF86">
    <property type="entry name" value="COPPER AMINE OXIDASE 1-RELATED"/>
    <property type="match status" value="1"/>
</dbReference>
<feature type="modified residue" description="2',4',5'-topaquinone" evidence="4">
    <location>
        <position position="203"/>
    </location>
</feature>
<dbReference type="Pfam" id="PF01179">
    <property type="entry name" value="Cu_amine_oxid"/>
    <property type="match status" value="1"/>
</dbReference>
<dbReference type="EMBL" id="JAAKZY010000017">
    <property type="protein sequence ID" value="NGO07617.1"/>
    <property type="molecule type" value="Genomic_DNA"/>
</dbReference>
<feature type="signal peptide" evidence="7">
    <location>
        <begin position="1"/>
        <end position="35"/>
    </location>
</feature>
<dbReference type="Proteomes" id="UP000472335">
    <property type="component" value="Unassembled WGS sequence"/>
</dbReference>
<evidence type="ECO:0000256" key="4">
    <source>
        <dbReference type="PIRSR" id="PIRSR600269-51"/>
    </source>
</evidence>
<evidence type="ECO:0000256" key="3">
    <source>
        <dbReference type="PIRSR" id="PIRSR600269-50"/>
    </source>
</evidence>
<comment type="cofactor">
    <cofactor evidence="1">
        <name>Cu cation</name>
        <dbReference type="ChEBI" id="CHEBI:23378"/>
    </cofactor>
</comment>
<proteinExistence type="inferred from homology"/>
<evidence type="ECO:0000256" key="1">
    <source>
        <dbReference type="ARBA" id="ARBA00001935"/>
    </source>
</evidence>
<organism evidence="9 10">
    <name type="scientific">Streptomyces scabichelini</name>
    <dbReference type="NCBI Taxonomy" id="2711217"/>
    <lineage>
        <taxon>Bacteria</taxon>
        <taxon>Bacillati</taxon>
        <taxon>Actinomycetota</taxon>
        <taxon>Actinomycetes</taxon>
        <taxon>Kitasatosporales</taxon>
        <taxon>Streptomycetaceae</taxon>
        <taxon>Streptomyces</taxon>
    </lineage>
</organism>
<dbReference type="SUPFAM" id="SSF49998">
    <property type="entry name" value="Amine oxidase catalytic domain"/>
    <property type="match status" value="1"/>
</dbReference>
<dbReference type="InterPro" id="IPR015798">
    <property type="entry name" value="Cu_amine_oxidase_C"/>
</dbReference>
<dbReference type="GO" id="GO:0048038">
    <property type="term" value="F:quinone binding"/>
    <property type="evidence" value="ECO:0007669"/>
    <property type="project" value="InterPro"/>
</dbReference>
<dbReference type="RefSeq" id="WP_165256221.1">
    <property type="nucleotide sequence ID" value="NZ_JAAKZY010000017.1"/>
</dbReference>
<comment type="caution">
    <text evidence="9">The sequence shown here is derived from an EMBL/GenBank/DDBJ whole genome shotgun (WGS) entry which is preliminary data.</text>
</comment>
<dbReference type="AlphaFoldDB" id="A0A6G4V148"/>
<feature type="compositionally biased region" description="Basic and acidic residues" evidence="6">
    <location>
        <begin position="431"/>
        <end position="445"/>
    </location>
</feature>